<evidence type="ECO:0000313" key="5">
    <source>
        <dbReference type="Proteomes" id="UP000095023"/>
    </source>
</evidence>
<sequence>MEITTPISIPLISNHSFRYVDSSHFKRQKTRVPRNPTSWDPHDDILLRHLKEQLKLGWKEIASHFVNRTPNACQFRWRRLMSGSLRLTYPPVSSPPEAILQELGHSIRDLTPKSYGNSDLAAVAAHRPSTSRIKQLPPSLLEAQLTLQKSEMQPKDNFAASKESPRAWSIEEDEVVRRADLRIDEISVLLPNRTETEIRARIEINGSLAFSNGTGAGTTTNMAERSTSPANSVGSAPSITSGGTRPSIGSTASSKSTSPRLPGEQRVLPPPICQLPSPPGRGYPQLPPMKVLLDKDELHSLPPSFT</sequence>
<dbReference type="Pfam" id="PF13921">
    <property type="entry name" value="Myb_DNA-bind_6"/>
    <property type="match status" value="1"/>
</dbReference>
<dbReference type="EMBL" id="KV453841">
    <property type="protein sequence ID" value="ODV91737.1"/>
    <property type="molecule type" value="Genomic_DNA"/>
</dbReference>
<dbReference type="OrthoDB" id="2143914at2759"/>
<feature type="region of interest" description="Disordered" evidence="1">
    <location>
        <begin position="209"/>
        <end position="290"/>
    </location>
</feature>
<dbReference type="SUPFAM" id="SSF46689">
    <property type="entry name" value="Homeodomain-like"/>
    <property type="match status" value="1"/>
</dbReference>
<evidence type="ECO:0000256" key="1">
    <source>
        <dbReference type="SAM" id="MobiDB-lite"/>
    </source>
</evidence>
<keyword evidence="5" id="KW-1185">Reference proteome</keyword>
<dbReference type="PROSITE" id="PS50090">
    <property type="entry name" value="MYB_LIKE"/>
    <property type="match status" value="1"/>
</dbReference>
<feature type="compositionally biased region" description="Low complexity" evidence="1">
    <location>
        <begin position="247"/>
        <end position="258"/>
    </location>
</feature>
<name>A0A1E4TJ43_9ASCO</name>
<proteinExistence type="predicted"/>
<gene>
    <name evidence="4" type="ORF">CANCADRAFT_318</name>
</gene>
<accession>A0A1E4TJ43</accession>
<evidence type="ECO:0000259" key="2">
    <source>
        <dbReference type="PROSITE" id="PS50090"/>
    </source>
</evidence>
<evidence type="ECO:0000259" key="3">
    <source>
        <dbReference type="PROSITE" id="PS51294"/>
    </source>
</evidence>
<organism evidence="4 5">
    <name type="scientific">Tortispora caseinolytica NRRL Y-17796</name>
    <dbReference type="NCBI Taxonomy" id="767744"/>
    <lineage>
        <taxon>Eukaryota</taxon>
        <taxon>Fungi</taxon>
        <taxon>Dikarya</taxon>
        <taxon>Ascomycota</taxon>
        <taxon>Saccharomycotina</taxon>
        <taxon>Trigonopsidomycetes</taxon>
        <taxon>Trigonopsidales</taxon>
        <taxon>Trigonopsidaceae</taxon>
        <taxon>Tortispora</taxon>
    </lineage>
</organism>
<dbReference type="AlphaFoldDB" id="A0A1E4TJ43"/>
<feature type="domain" description="HTH myb-type" evidence="3">
    <location>
        <begin position="38"/>
        <end position="85"/>
    </location>
</feature>
<dbReference type="InterPro" id="IPR017930">
    <property type="entry name" value="Myb_dom"/>
</dbReference>
<dbReference type="CDD" id="cd00167">
    <property type="entry name" value="SANT"/>
    <property type="match status" value="1"/>
</dbReference>
<feature type="domain" description="Myb-like" evidence="2">
    <location>
        <begin position="31"/>
        <end position="81"/>
    </location>
</feature>
<dbReference type="Gene3D" id="1.10.10.60">
    <property type="entry name" value="Homeodomain-like"/>
    <property type="match status" value="1"/>
</dbReference>
<dbReference type="SMART" id="SM00717">
    <property type="entry name" value="SANT"/>
    <property type="match status" value="1"/>
</dbReference>
<dbReference type="Proteomes" id="UP000095023">
    <property type="component" value="Unassembled WGS sequence"/>
</dbReference>
<dbReference type="PROSITE" id="PS51294">
    <property type="entry name" value="HTH_MYB"/>
    <property type="match status" value="1"/>
</dbReference>
<dbReference type="InterPro" id="IPR009057">
    <property type="entry name" value="Homeodomain-like_sf"/>
</dbReference>
<reference evidence="5" key="1">
    <citation type="submission" date="2016-02" db="EMBL/GenBank/DDBJ databases">
        <title>Comparative genomics of biotechnologically important yeasts.</title>
        <authorList>
            <consortium name="DOE Joint Genome Institute"/>
            <person name="Riley R."/>
            <person name="Haridas S."/>
            <person name="Wolfe K.H."/>
            <person name="Lopes M.R."/>
            <person name="Hittinger C.T."/>
            <person name="Goker M."/>
            <person name="Salamov A."/>
            <person name="Wisecaver J."/>
            <person name="Long T.M."/>
            <person name="Aerts A.L."/>
            <person name="Barry K."/>
            <person name="Choi C."/>
            <person name="Clum A."/>
            <person name="Coughlan A.Y."/>
            <person name="Deshpande S."/>
            <person name="Douglass A.P."/>
            <person name="Hanson S.J."/>
            <person name="Klenk H.-P."/>
            <person name="Labutti K."/>
            <person name="Lapidus A."/>
            <person name="Lindquist E."/>
            <person name="Lipzen A."/>
            <person name="Meier-Kolthoff J.P."/>
            <person name="Ohm R.A."/>
            <person name="Otillar R.P."/>
            <person name="Pangilinan J."/>
            <person name="Peng Y."/>
            <person name="Rokas A."/>
            <person name="Rosa C.A."/>
            <person name="Scheuner C."/>
            <person name="Sibirny A.A."/>
            <person name="Slot J.C."/>
            <person name="Stielow J.B."/>
            <person name="Sun H."/>
            <person name="Kurtzman C.P."/>
            <person name="Blackwell M."/>
            <person name="Jeffries T.W."/>
            <person name="Grigoriev I.V."/>
        </authorList>
    </citation>
    <scope>NUCLEOTIDE SEQUENCE [LARGE SCALE GENOMIC DNA]</scope>
    <source>
        <strain evidence="5">NRRL Y-17796</strain>
    </source>
</reference>
<feature type="compositionally biased region" description="Pro residues" evidence="1">
    <location>
        <begin position="268"/>
        <end position="287"/>
    </location>
</feature>
<evidence type="ECO:0000313" key="4">
    <source>
        <dbReference type="EMBL" id="ODV91737.1"/>
    </source>
</evidence>
<feature type="compositionally biased region" description="Polar residues" evidence="1">
    <location>
        <begin position="221"/>
        <end position="244"/>
    </location>
</feature>
<dbReference type="InterPro" id="IPR001005">
    <property type="entry name" value="SANT/Myb"/>
</dbReference>
<protein>
    <submittedName>
        <fullName evidence="4">Uncharacterized protein</fullName>
    </submittedName>
</protein>